<gene>
    <name evidence="2" type="ORF">ACFOUR_06900</name>
</gene>
<reference evidence="2 3" key="1">
    <citation type="journal article" date="2019" name="Int. J. Syst. Evol. Microbiol.">
        <title>The Global Catalogue of Microorganisms (GCM) 10K type strain sequencing project: providing services to taxonomists for standard genome sequencing and annotation.</title>
        <authorList>
            <consortium name="The Broad Institute Genomics Platform"/>
            <consortium name="The Broad Institute Genome Sequencing Center for Infectious Disease"/>
            <person name="Wu L."/>
            <person name="Ma J."/>
        </authorList>
    </citation>
    <scope>NUCLEOTIDE SEQUENCE [LARGE SCALE GENOMIC DNA]</scope>
    <source>
        <strain evidence="2 3">IBRC-M 10256</strain>
    </source>
</reference>
<organism evidence="2 3">
    <name type="scientific">Halovivax cerinus</name>
    <dbReference type="NCBI Taxonomy" id="1487865"/>
    <lineage>
        <taxon>Archaea</taxon>
        <taxon>Methanobacteriati</taxon>
        <taxon>Methanobacteriota</taxon>
        <taxon>Stenosarchaea group</taxon>
        <taxon>Halobacteria</taxon>
        <taxon>Halobacteriales</taxon>
        <taxon>Natrialbaceae</taxon>
        <taxon>Halovivax</taxon>
    </lineage>
</organism>
<protein>
    <submittedName>
        <fullName evidence="2">Uncharacterized protein</fullName>
    </submittedName>
</protein>
<keyword evidence="3" id="KW-1185">Reference proteome</keyword>
<sequence>MDRHRTLGLSLAVGGFVLFASLVIAGSIRTPIAAVSGTSPLEYAAIGTSFALVMIGIVLVMSSGLPE</sequence>
<accession>A0ABD5NM98</accession>
<keyword evidence="1" id="KW-0812">Transmembrane</keyword>
<dbReference type="GeneID" id="73903483"/>
<evidence type="ECO:0000313" key="2">
    <source>
        <dbReference type="EMBL" id="MFC3958099.1"/>
    </source>
</evidence>
<dbReference type="EMBL" id="JBHSAQ010000002">
    <property type="protein sequence ID" value="MFC3958099.1"/>
    <property type="molecule type" value="Genomic_DNA"/>
</dbReference>
<evidence type="ECO:0000313" key="3">
    <source>
        <dbReference type="Proteomes" id="UP001595846"/>
    </source>
</evidence>
<name>A0ABD5NM98_9EURY</name>
<comment type="caution">
    <text evidence="2">The sequence shown here is derived from an EMBL/GenBank/DDBJ whole genome shotgun (WGS) entry which is preliminary data.</text>
</comment>
<keyword evidence="1" id="KW-0472">Membrane</keyword>
<dbReference type="AlphaFoldDB" id="A0ABD5NM98"/>
<keyword evidence="1" id="KW-1133">Transmembrane helix</keyword>
<dbReference type="RefSeq" id="WP_256530784.1">
    <property type="nucleotide sequence ID" value="NZ_CP101824.1"/>
</dbReference>
<proteinExistence type="predicted"/>
<dbReference type="Proteomes" id="UP001595846">
    <property type="component" value="Unassembled WGS sequence"/>
</dbReference>
<evidence type="ECO:0000256" key="1">
    <source>
        <dbReference type="SAM" id="Phobius"/>
    </source>
</evidence>
<feature type="transmembrane region" description="Helical" evidence="1">
    <location>
        <begin position="41"/>
        <end position="61"/>
    </location>
</feature>